<keyword evidence="3" id="KW-1185">Reference proteome</keyword>
<keyword evidence="1" id="KW-0812">Transmembrane</keyword>
<evidence type="ECO:0000313" key="3">
    <source>
        <dbReference type="Proteomes" id="UP001549122"/>
    </source>
</evidence>
<dbReference type="Proteomes" id="UP001549122">
    <property type="component" value="Unassembled WGS sequence"/>
</dbReference>
<evidence type="ECO:0000313" key="2">
    <source>
        <dbReference type="EMBL" id="MET3557421.1"/>
    </source>
</evidence>
<protein>
    <recommendedName>
        <fullName evidence="4">Lipoprotein</fullName>
    </recommendedName>
</protein>
<comment type="caution">
    <text evidence="2">The sequence shown here is derived from an EMBL/GenBank/DDBJ whole genome shotgun (WGS) entry which is preliminary data.</text>
</comment>
<sequence length="279" mass="32041">MVEKKRNLETLASDLQQDQLNREVKMQKTNYSRWIIMVISLLGVLLIGLGVRAYRNRDLSELELQTYIDGLVASESDYSFDWSLEEVKALEFSTKDDRKGSSLKDVLSTHGKPSSAELIAGKEDIDAFQISYLSNKYDYSIPYRKVTLLFKKVDGVFRLYSREAEGEFSDSPFVAQWHTTFDWSQDDFDALRPTNYLDPQSEGTSYQEVIDQHDLPNSVAYSLLDDTEHVYAFYYRIGVKEWRKEDHVSLLFLGHDGKEPHLVSVDGMIGGEEGEKSTE</sequence>
<keyword evidence="1" id="KW-1133">Transmembrane helix</keyword>
<dbReference type="EMBL" id="JBEPLO010000004">
    <property type="protein sequence ID" value="MET3557421.1"/>
    <property type="molecule type" value="Genomic_DNA"/>
</dbReference>
<organism evidence="2 3">
    <name type="scientific">Streptococcus rupicaprae</name>
    <dbReference type="NCBI Taxonomy" id="759619"/>
    <lineage>
        <taxon>Bacteria</taxon>
        <taxon>Bacillati</taxon>
        <taxon>Bacillota</taxon>
        <taxon>Bacilli</taxon>
        <taxon>Lactobacillales</taxon>
        <taxon>Streptococcaceae</taxon>
        <taxon>Streptococcus</taxon>
    </lineage>
</organism>
<feature type="transmembrane region" description="Helical" evidence="1">
    <location>
        <begin position="34"/>
        <end position="54"/>
    </location>
</feature>
<evidence type="ECO:0008006" key="4">
    <source>
        <dbReference type="Google" id="ProtNLM"/>
    </source>
</evidence>
<name>A0ABV2FFV7_9STRE</name>
<reference evidence="2 3" key="1">
    <citation type="submission" date="2024-06" db="EMBL/GenBank/DDBJ databases">
        <title>Genomic Encyclopedia of Type Strains, Phase IV (KMG-IV): sequencing the most valuable type-strain genomes for metagenomic binning, comparative biology and taxonomic classification.</title>
        <authorList>
            <person name="Goeker M."/>
        </authorList>
    </citation>
    <scope>NUCLEOTIDE SEQUENCE [LARGE SCALE GENOMIC DNA]</scope>
    <source>
        <strain evidence="2 3">DSM 28303</strain>
    </source>
</reference>
<proteinExistence type="predicted"/>
<accession>A0ABV2FFV7</accession>
<gene>
    <name evidence="2" type="ORF">ABID29_000531</name>
</gene>
<evidence type="ECO:0000256" key="1">
    <source>
        <dbReference type="SAM" id="Phobius"/>
    </source>
</evidence>
<dbReference type="RefSeq" id="WP_354364198.1">
    <property type="nucleotide sequence ID" value="NZ_JBEPLO010000004.1"/>
</dbReference>
<keyword evidence="1" id="KW-0472">Membrane</keyword>